<feature type="transmembrane region" description="Helical" evidence="7">
    <location>
        <begin position="12"/>
        <end position="35"/>
    </location>
</feature>
<dbReference type="Proteomes" id="UP000838686">
    <property type="component" value="Unassembled WGS sequence"/>
</dbReference>
<accession>A0ABN8GEF0</accession>
<feature type="transmembrane region" description="Helical" evidence="7">
    <location>
        <begin position="139"/>
        <end position="161"/>
    </location>
</feature>
<dbReference type="InterPro" id="IPR035906">
    <property type="entry name" value="MetI-like_sf"/>
</dbReference>
<evidence type="ECO:0000256" key="7">
    <source>
        <dbReference type="RuleBase" id="RU363032"/>
    </source>
</evidence>
<evidence type="ECO:0000313" key="10">
    <source>
        <dbReference type="Proteomes" id="UP000838686"/>
    </source>
</evidence>
<evidence type="ECO:0000256" key="5">
    <source>
        <dbReference type="ARBA" id="ARBA00022989"/>
    </source>
</evidence>
<feature type="transmembrane region" description="Helical" evidence="7">
    <location>
        <begin position="107"/>
        <end position="127"/>
    </location>
</feature>
<feature type="transmembrane region" description="Helical" evidence="7">
    <location>
        <begin position="73"/>
        <end position="95"/>
    </location>
</feature>
<feature type="transmembrane region" description="Helical" evidence="7">
    <location>
        <begin position="182"/>
        <end position="207"/>
    </location>
</feature>
<dbReference type="SUPFAM" id="SSF161098">
    <property type="entry name" value="MetI-like"/>
    <property type="match status" value="1"/>
</dbReference>
<dbReference type="EMBL" id="CAKMMF010000013">
    <property type="protein sequence ID" value="CAH1206940.1"/>
    <property type="molecule type" value="Genomic_DNA"/>
</dbReference>
<evidence type="ECO:0000256" key="1">
    <source>
        <dbReference type="ARBA" id="ARBA00004651"/>
    </source>
</evidence>
<dbReference type="Pfam" id="PF00528">
    <property type="entry name" value="BPD_transp_1"/>
    <property type="match status" value="1"/>
</dbReference>
<comment type="caution">
    <text evidence="9">The sequence shown here is derived from an EMBL/GenBank/DDBJ whole genome shotgun (WGS) entry which is preliminary data.</text>
</comment>
<protein>
    <submittedName>
        <fullName evidence="9">Diacetylchitobiose uptake system permease protein NgcG</fullName>
    </submittedName>
</protein>
<name>A0ABN8GEF0_9BACL</name>
<proteinExistence type="inferred from homology"/>
<evidence type="ECO:0000256" key="6">
    <source>
        <dbReference type="ARBA" id="ARBA00023136"/>
    </source>
</evidence>
<dbReference type="PROSITE" id="PS50928">
    <property type="entry name" value="ABC_TM1"/>
    <property type="match status" value="1"/>
</dbReference>
<dbReference type="InterPro" id="IPR000515">
    <property type="entry name" value="MetI-like"/>
</dbReference>
<gene>
    <name evidence="9" type="primary">ngcG_1</name>
    <name evidence="9" type="ORF">PAECIP111893_02656</name>
</gene>
<feature type="transmembrane region" description="Helical" evidence="7">
    <location>
        <begin position="242"/>
        <end position="261"/>
    </location>
</feature>
<keyword evidence="10" id="KW-1185">Reference proteome</keyword>
<keyword evidence="2 7" id="KW-0813">Transport</keyword>
<feature type="domain" description="ABC transmembrane type-1" evidence="8">
    <location>
        <begin position="70"/>
        <end position="261"/>
    </location>
</feature>
<dbReference type="RefSeq" id="WP_236342969.1">
    <property type="nucleotide sequence ID" value="NZ_CAKMMF010000013.1"/>
</dbReference>
<dbReference type="CDD" id="cd06261">
    <property type="entry name" value="TM_PBP2"/>
    <property type="match status" value="1"/>
</dbReference>
<keyword evidence="4 7" id="KW-0812">Transmembrane</keyword>
<evidence type="ECO:0000256" key="3">
    <source>
        <dbReference type="ARBA" id="ARBA00022475"/>
    </source>
</evidence>
<evidence type="ECO:0000256" key="2">
    <source>
        <dbReference type="ARBA" id="ARBA00022448"/>
    </source>
</evidence>
<evidence type="ECO:0000256" key="4">
    <source>
        <dbReference type="ARBA" id="ARBA00022692"/>
    </source>
</evidence>
<keyword evidence="6 7" id="KW-0472">Membrane</keyword>
<comment type="subcellular location">
    <subcellularLocation>
        <location evidence="1 7">Cell membrane</location>
        <topology evidence="1 7">Multi-pass membrane protein</topology>
    </subcellularLocation>
</comment>
<dbReference type="PANTHER" id="PTHR43744:SF12">
    <property type="entry name" value="ABC TRANSPORTER PERMEASE PROTEIN MG189-RELATED"/>
    <property type="match status" value="1"/>
</dbReference>
<evidence type="ECO:0000313" key="9">
    <source>
        <dbReference type="EMBL" id="CAH1206940.1"/>
    </source>
</evidence>
<organism evidence="9 10">
    <name type="scientific">Paenibacillus plantiphilus</name>
    <dbReference type="NCBI Taxonomy" id="2905650"/>
    <lineage>
        <taxon>Bacteria</taxon>
        <taxon>Bacillati</taxon>
        <taxon>Bacillota</taxon>
        <taxon>Bacilli</taxon>
        <taxon>Bacillales</taxon>
        <taxon>Paenibacillaceae</taxon>
        <taxon>Paenibacillus</taxon>
    </lineage>
</organism>
<keyword evidence="5 7" id="KW-1133">Transmembrane helix</keyword>
<comment type="similarity">
    <text evidence="7">Belongs to the binding-protein-dependent transport system permease family.</text>
</comment>
<dbReference type="Gene3D" id="1.10.3720.10">
    <property type="entry name" value="MetI-like"/>
    <property type="match status" value="1"/>
</dbReference>
<reference evidence="9" key="1">
    <citation type="submission" date="2022-01" db="EMBL/GenBank/DDBJ databases">
        <authorList>
            <person name="Criscuolo A."/>
        </authorList>
    </citation>
    <scope>NUCLEOTIDE SEQUENCE</scope>
    <source>
        <strain evidence="9">CIP111893</strain>
    </source>
</reference>
<keyword evidence="3" id="KW-1003">Cell membrane</keyword>
<evidence type="ECO:0000259" key="8">
    <source>
        <dbReference type="PROSITE" id="PS50928"/>
    </source>
</evidence>
<dbReference type="PANTHER" id="PTHR43744">
    <property type="entry name" value="ABC TRANSPORTER PERMEASE PROTEIN MG189-RELATED-RELATED"/>
    <property type="match status" value="1"/>
</dbReference>
<sequence>MITRAKTANWTITLLIAAGSLIVLFPLYMTVMIAVKSPAQIAESVLAIPAEWHWSNFAEAVRMTNFGHAFKNSFIVTLLAVVLTILTNSFVGYAVARNIKKRFFKFLYYYFVSALFVPFPIIMLPIVKEMAYFNLNNHTGLIVLYVVYGIAFNMFLYVGYLRSLPTELDEAAMIDGASVWQTFWKVIFPLLGPINATVGILTCIWAWNDFLLPLIILSKPDMATLPLAQYIFQSRFSVSYNYAFASYLMALLPMVLVYLVAQRWIINGVVQGAVK</sequence>